<dbReference type="GO" id="GO:0030915">
    <property type="term" value="C:Smc5-Smc6 complex"/>
    <property type="evidence" value="ECO:0007669"/>
    <property type="project" value="InterPro"/>
</dbReference>
<proteinExistence type="inferred from homology"/>
<evidence type="ECO:0000256" key="6">
    <source>
        <dbReference type="ARBA" id="ARBA00022771"/>
    </source>
</evidence>
<dbReference type="GO" id="GO:0061665">
    <property type="term" value="F:SUMO ligase activity"/>
    <property type="evidence" value="ECO:0007669"/>
    <property type="project" value="TreeGrafter"/>
</dbReference>
<evidence type="ECO:0000256" key="9">
    <source>
        <dbReference type="ARBA" id="ARBA00023242"/>
    </source>
</evidence>
<evidence type="ECO:0000259" key="11">
    <source>
        <dbReference type="PROSITE" id="PS51044"/>
    </source>
</evidence>
<dbReference type="AlphaFoldDB" id="A0AAV9INW4"/>
<dbReference type="InterPro" id="IPR004181">
    <property type="entry name" value="Znf_MIZ"/>
</dbReference>
<comment type="pathway">
    <text evidence="2">Protein modification; protein sumoylation.</text>
</comment>
<evidence type="ECO:0000256" key="7">
    <source>
        <dbReference type="ARBA" id="ARBA00022786"/>
    </source>
</evidence>
<keyword evidence="5" id="KW-0479">Metal-binding</keyword>
<organism evidence="12 13">
    <name type="scientific">Galdieria yellowstonensis</name>
    <dbReference type="NCBI Taxonomy" id="3028027"/>
    <lineage>
        <taxon>Eukaryota</taxon>
        <taxon>Rhodophyta</taxon>
        <taxon>Bangiophyceae</taxon>
        <taxon>Galdieriales</taxon>
        <taxon>Galdieriaceae</taxon>
        <taxon>Galdieria</taxon>
    </lineage>
</organism>
<feature type="domain" description="SP-RING-type" evidence="11">
    <location>
        <begin position="127"/>
        <end position="222"/>
    </location>
</feature>
<dbReference type="InterPro" id="IPR026846">
    <property type="entry name" value="Nse2(Mms21)"/>
</dbReference>
<comment type="similarity">
    <text evidence="3">Belongs to the NSE2 family.</text>
</comment>
<accession>A0AAV9INW4</accession>
<evidence type="ECO:0000256" key="4">
    <source>
        <dbReference type="ARBA" id="ARBA00022679"/>
    </source>
</evidence>
<dbReference type="CDD" id="cd16651">
    <property type="entry name" value="SPL-RING_NSE2"/>
    <property type="match status" value="1"/>
</dbReference>
<evidence type="ECO:0000313" key="13">
    <source>
        <dbReference type="Proteomes" id="UP001300502"/>
    </source>
</evidence>
<dbReference type="Pfam" id="PF11789">
    <property type="entry name" value="zf-Nse"/>
    <property type="match status" value="1"/>
</dbReference>
<sequence length="230" mass="26456">MSHGDFLTRAASWDELKETSEAGIFYLKSLLDICAQTEENVLSKDDLCSLKEVSRSFIESKQKARLHSEANRNCHKVAVTGSWRREEIPSNHSVFDTAYESIVSNLRDEASADQSEEFKRLLKSIETFEEGEVVSSVLPTDEKQFICPLSQKLLVEPVKNKECLHTYSKEALVTYLKNDKNSKKQTRKLCPVAFCDKLVSLDSIEPNYEMERLLRERSSRQQERTQVQLQ</sequence>
<dbReference type="PANTHER" id="PTHR21330:SF1">
    <property type="entry name" value="E3 SUMO-PROTEIN LIGASE NSE2"/>
    <property type="match status" value="1"/>
</dbReference>
<keyword evidence="8" id="KW-0862">Zinc</keyword>
<dbReference type="Proteomes" id="UP001300502">
    <property type="component" value="Unassembled WGS sequence"/>
</dbReference>
<evidence type="ECO:0000256" key="5">
    <source>
        <dbReference type="ARBA" id="ARBA00022723"/>
    </source>
</evidence>
<evidence type="ECO:0000313" key="12">
    <source>
        <dbReference type="EMBL" id="KAK4529110.1"/>
    </source>
</evidence>
<dbReference type="PANTHER" id="PTHR21330">
    <property type="entry name" value="E3 SUMO-PROTEIN LIGASE NSE2"/>
    <property type="match status" value="1"/>
</dbReference>
<evidence type="ECO:0000256" key="10">
    <source>
        <dbReference type="PROSITE-ProRule" id="PRU00452"/>
    </source>
</evidence>
<dbReference type="SUPFAM" id="SSF57850">
    <property type="entry name" value="RING/U-box"/>
    <property type="match status" value="1"/>
</dbReference>
<comment type="caution">
    <text evidence="12">The sequence shown here is derived from an EMBL/GenBank/DDBJ whole genome shotgun (WGS) entry which is preliminary data.</text>
</comment>
<keyword evidence="4" id="KW-0808">Transferase</keyword>
<reference evidence="12 13" key="1">
    <citation type="submission" date="2022-07" db="EMBL/GenBank/DDBJ databases">
        <title>Genome-wide signatures of adaptation to extreme environments.</title>
        <authorList>
            <person name="Cho C.H."/>
            <person name="Yoon H.S."/>
        </authorList>
    </citation>
    <scope>NUCLEOTIDE SEQUENCE [LARGE SCALE GENOMIC DNA]</scope>
    <source>
        <strain evidence="12 13">108.79 E11</strain>
    </source>
</reference>
<gene>
    <name evidence="12" type="ORF">GAYE_SCF7681MG7062</name>
</gene>
<evidence type="ECO:0000256" key="3">
    <source>
        <dbReference type="ARBA" id="ARBA00008212"/>
    </source>
</evidence>
<evidence type="ECO:0000256" key="8">
    <source>
        <dbReference type="ARBA" id="ARBA00022833"/>
    </source>
</evidence>
<dbReference type="GO" id="GO:0005634">
    <property type="term" value="C:nucleus"/>
    <property type="evidence" value="ECO:0007669"/>
    <property type="project" value="UniProtKB-SubCell"/>
</dbReference>
<dbReference type="GO" id="GO:0016925">
    <property type="term" value="P:protein sumoylation"/>
    <property type="evidence" value="ECO:0007669"/>
    <property type="project" value="TreeGrafter"/>
</dbReference>
<dbReference type="InterPro" id="IPR013083">
    <property type="entry name" value="Znf_RING/FYVE/PHD"/>
</dbReference>
<dbReference type="GO" id="GO:0000724">
    <property type="term" value="P:double-strand break repair via homologous recombination"/>
    <property type="evidence" value="ECO:0007669"/>
    <property type="project" value="InterPro"/>
</dbReference>
<keyword evidence="9" id="KW-0539">Nucleus</keyword>
<keyword evidence="6 10" id="KW-0863">Zinc-finger</keyword>
<name>A0AAV9INW4_9RHOD</name>
<dbReference type="GO" id="GO:0008270">
    <property type="term" value="F:zinc ion binding"/>
    <property type="evidence" value="ECO:0007669"/>
    <property type="project" value="UniProtKB-KW"/>
</dbReference>
<dbReference type="PROSITE" id="PS51044">
    <property type="entry name" value="ZF_SP_RING"/>
    <property type="match status" value="1"/>
</dbReference>
<evidence type="ECO:0000256" key="2">
    <source>
        <dbReference type="ARBA" id="ARBA00004718"/>
    </source>
</evidence>
<comment type="subcellular location">
    <subcellularLocation>
        <location evidence="1">Nucleus</location>
    </subcellularLocation>
</comment>
<keyword evidence="7" id="KW-0833">Ubl conjugation pathway</keyword>
<dbReference type="EMBL" id="JANCYU010000075">
    <property type="protein sequence ID" value="KAK4529110.1"/>
    <property type="molecule type" value="Genomic_DNA"/>
</dbReference>
<keyword evidence="13" id="KW-1185">Reference proteome</keyword>
<dbReference type="Gene3D" id="3.30.40.10">
    <property type="entry name" value="Zinc/RING finger domain, C3HC4 (zinc finger)"/>
    <property type="match status" value="1"/>
</dbReference>
<evidence type="ECO:0000256" key="1">
    <source>
        <dbReference type="ARBA" id="ARBA00004123"/>
    </source>
</evidence>
<protein>
    <recommendedName>
        <fullName evidence="11">SP-RING-type domain-containing protein</fullName>
    </recommendedName>
</protein>